<feature type="region of interest" description="Disordered" evidence="2">
    <location>
        <begin position="1"/>
        <end position="60"/>
    </location>
</feature>
<evidence type="ECO:0000313" key="4">
    <source>
        <dbReference type="Proteomes" id="UP000031488"/>
    </source>
</evidence>
<dbReference type="EMBL" id="JTJZ01000022">
    <property type="protein sequence ID" value="KHS51099.1"/>
    <property type="molecule type" value="Genomic_DNA"/>
</dbReference>
<sequence length="167" mass="17968">MTEKPGYAQPQAPTGDADEPKSPSAPIYTAKVENLGGTSGEVRVEDGQTLSTAPTSRVEEGNNPEQFLAMAWSTCLGETLKVVLAVNEIEALSRVRVEVELHNEPSGNGFYFAPKAFISIEGVSDTDAEKYAARAHARCPISKLLMGKGTPVVEIEPYKNPDNFQLS</sequence>
<comment type="caution">
    <text evidence="3">The sequence shown here is derived from an EMBL/GenBank/DDBJ whole genome shotgun (WGS) entry which is preliminary data.</text>
</comment>
<dbReference type="STRING" id="1703.BLSMQ_3730"/>
<dbReference type="AlphaFoldDB" id="A0A0B9AK27"/>
<evidence type="ECO:0000256" key="2">
    <source>
        <dbReference type="SAM" id="MobiDB-lite"/>
    </source>
</evidence>
<accession>A0A0B9AK27</accession>
<keyword evidence="4" id="KW-1185">Reference proteome</keyword>
<evidence type="ECO:0000313" key="3">
    <source>
        <dbReference type="EMBL" id="KHS51099.1"/>
    </source>
</evidence>
<evidence type="ECO:0000256" key="1">
    <source>
        <dbReference type="ARBA" id="ARBA00007378"/>
    </source>
</evidence>
<dbReference type="SUPFAM" id="SSF82784">
    <property type="entry name" value="OsmC-like"/>
    <property type="match status" value="1"/>
</dbReference>
<dbReference type="Gene3D" id="3.30.300.20">
    <property type="match status" value="1"/>
</dbReference>
<dbReference type="InterPro" id="IPR003718">
    <property type="entry name" value="OsmC/Ohr_fam"/>
</dbReference>
<dbReference type="InterPro" id="IPR036102">
    <property type="entry name" value="OsmC/Ohrsf"/>
</dbReference>
<dbReference type="Pfam" id="PF02566">
    <property type="entry name" value="OsmC"/>
    <property type="match status" value="1"/>
</dbReference>
<dbReference type="PANTHER" id="PTHR33797:SF2">
    <property type="entry name" value="ORGANIC HYDROPEROXIDE RESISTANCE PROTEIN-LIKE"/>
    <property type="match status" value="1"/>
</dbReference>
<dbReference type="RefSeq" id="WP_052240173.1">
    <property type="nucleotide sequence ID" value="NZ_JBCLTJ010000001.1"/>
</dbReference>
<dbReference type="PANTHER" id="PTHR33797">
    <property type="entry name" value="ORGANIC HYDROPEROXIDE RESISTANCE PROTEIN-LIKE"/>
    <property type="match status" value="1"/>
</dbReference>
<dbReference type="OrthoDB" id="9797508at2"/>
<name>A0A0B9AK27_BRELN</name>
<comment type="similarity">
    <text evidence="1">Belongs to the OsmC/Ohr family.</text>
</comment>
<dbReference type="InterPro" id="IPR015946">
    <property type="entry name" value="KH_dom-like_a/b"/>
</dbReference>
<protein>
    <submittedName>
        <fullName evidence="3">OsmC family protein</fullName>
    </submittedName>
</protein>
<reference evidence="3 4" key="1">
    <citation type="submission" date="2014-11" db="EMBL/GenBank/DDBJ databases">
        <title>Draft Genome Sequence of Brevibacterium linens AE038-8.</title>
        <authorList>
            <person name="Maizel D."/>
            <person name="Utturkar S.M."/>
            <person name="Brown S.D."/>
            <person name="Ferrero M."/>
            <person name="Rosen B.P."/>
        </authorList>
    </citation>
    <scope>NUCLEOTIDE SEQUENCE [LARGE SCALE GENOMIC DNA]</scope>
    <source>
        <strain evidence="3 4">AE038-8</strain>
    </source>
</reference>
<dbReference type="PATRIC" id="fig|1703.6.peg.3127"/>
<organism evidence="3 4">
    <name type="scientific">Brevibacterium linens</name>
    <dbReference type="NCBI Taxonomy" id="1703"/>
    <lineage>
        <taxon>Bacteria</taxon>
        <taxon>Bacillati</taxon>
        <taxon>Actinomycetota</taxon>
        <taxon>Actinomycetes</taxon>
        <taxon>Micrococcales</taxon>
        <taxon>Brevibacteriaceae</taxon>
        <taxon>Brevibacterium</taxon>
    </lineage>
</organism>
<gene>
    <name evidence="3" type="ORF">AE0388_3171</name>
</gene>
<proteinExistence type="inferred from homology"/>
<dbReference type="GO" id="GO:0006979">
    <property type="term" value="P:response to oxidative stress"/>
    <property type="evidence" value="ECO:0007669"/>
    <property type="project" value="InterPro"/>
</dbReference>
<dbReference type="Proteomes" id="UP000031488">
    <property type="component" value="Unassembled WGS sequence"/>
</dbReference>
<dbReference type="InterPro" id="IPR019953">
    <property type="entry name" value="OHR"/>
</dbReference>